<feature type="compositionally biased region" description="Polar residues" evidence="1">
    <location>
        <begin position="1"/>
        <end position="10"/>
    </location>
</feature>
<accession>Q0V3X1</accession>
<dbReference type="GeneID" id="5968784"/>
<dbReference type="KEGG" id="pno:SNOG_01293"/>
<gene>
    <name evidence="2" type="ORF">SNOG_01293</name>
</gene>
<dbReference type="AlphaFoldDB" id="Q0V3X1"/>
<sequence length="199" mass="21068">MHAARSNSSLHPPAGDVPEHRHRRNARAASGAGGKTRLAVVQPAPFCSTKKDAPRPKGACSVSLRIILHDELCCAAPWHAPHTPALKLAARTRFRQTESAAPPPPPPPPGRVSRGLEWSSTTRATTWPLSHCFAGLSVPEGTGRLRRPLLQSEQQAHCPCSPALRASNAPSFRPMLVGLINLCAEGAPLDGVHGSQSPA</sequence>
<dbReference type="EMBL" id="CH445326">
    <property type="protein sequence ID" value="EAT90942.1"/>
    <property type="molecule type" value="Genomic_DNA"/>
</dbReference>
<organism evidence="2 3">
    <name type="scientific">Phaeosphaeria nodorum (strain SN15 / ATCC MYA-4574 / FGSC 10173)</name>
    <name type="common">Glume blotch fungus</name>
    <name type="synonym">Parastagonospora nodorum</name>
    <dbReference type="NCBI Taxonomy" id="321614"/>
    <lineage>
        <taxon>Eukaryota</taxon>
        <taxon>Fungi</taxon>
        <taxon>Dikarya</taxon>
        <taxon>Ascomycota</taxon>
        <taxon>Pezizomycotina</taxon>
        <taxon>Dothideomycetes</taxon>
        <taxon>Pleosporomycetidae</taxon>
        <taxon>Pleosporales</taxon>
        <taxon>Pleosporineae</taxon>
        <taxon>Phaeosphaeriaceae</taxon>
        <taxon>Parastagonospora</taxon>
    </lineage>
</organism>
<protein>
    <submittedName>
        <fullName evidence="2">Uncharacterized protein</fullName>
    </submittedName>
</protein>
<evidence type="ECO:0000313" key="2">
    <source>
        <dbReference type="EMBL" id="EAT90942.1"/>
    </source>
</evidence>
<reference evidence="3" key="1">
    <citation type="journal article" date="2007" name="Plant Cell">
        <title>Dothideomycete-plant interactions illuminated by genome sequencing and EST analysis of the wheat pathogen Stagonospora nodorum.</title>
        <authorList>
            <person name="Hane J.K."/>
            <person name="Lowe R.G."/>
            <person name="Solomon P.S."/>
            <person name="Tan K.C."/>
            <person name="Schoch C.L."/>
            <person name="Spatafora J.W."/>
            <person name="Crous P.W."/>
            <person name="Kodira C."/>
            <person name="Birren B.W."/>
            <person name="Galagan J.E."/>
            <person name="Torriani S.F."/>
            <person name="McDonald B.A."/>
            <person name="Oliver R.P."/>
        </authorList>
    </citation>
    <scope>NUCLEOTIDE SEQUENCE [LARGE SCALE GENOMIC DNA]</scope>
    <source>
        <strain evidence="3">SN15 / ATCC MYA-4574 / FGSC 10173</strain>
    </source>
</reference>
<evidence type="ECO:0000256" key="1">
    <source>
        <dbReference type="SAM" id="MobiDB-lite"/>
    </source>
</evidence>
<dbReference type="InParanoid" id="Q0V3X1"/>
<dbReference type="RefSeq" id="XP_001791939.1">
    <property type="nucleotide sequence ID" value="XM_001791887.1"/>
</dbReference>
<feature type="region of interest" description="Disordered" evidence="1">
    <location>
        <begin position="1"/>
        <end position="37"/>
    </location>
</feature>
<proteinExistence type="predicted"/>
<feature type="compositionally biased region" description="Pro residues" evidence="1">
    <location>
        <begin position="101"/>
        <end position="110"/>
    </location>
</feature>
<evidence type="ECO:0000313" key="3">
    <source>
        <dbReference type="Proteomes" id="UP000001055"/>
    </source>
</evidence>
<name>Q0V3X1_PHANO</name>
<feature type="region of interest" description="Disordered" evidence="1">
    <location>
        <begin position="94"/>
        <end position="115"/>
    </location>
</feature>
<dbReference type="Proteomes" id="UP000001055">
    <property type="component" value="Unassembled WGS sequence"/>
</dbReference>